<keyword evidence="3" id="KW-1185">Reference proteome</keyword>
<feature type="compositionally biased region" description="Polar residues" evidence="1">
    <location>
        <begin position="38"/>
        <end position="49"/>
    </location>
</feature>
<proteinExistence type="predicted"/>
<gene>
    <name evidence="2" type="ORF">NE237_029884</name>
</gene>
<dbReference type="Proteomes" id="UP001141806">
    <property type="component" value="Unassembled WGS sequence"/>
</dbReference>
<comment type="caution">
    <text evidence="2">The sequence shown here is derived from an EMBL/GenBank/DDBJ whole genome shotgun (WGS) entry which is preliminary data.</text>
</comment>
<accession>A0A9Q0GW48</accession>
<name>A0A9Q0GW48_9MAGN</name>
<feature type="compositionally biased region" description="Polar residues" evidence="1">
    <location>
        <begin position="95"/>
        <end position="108"/>
    </location>
</feature>
<sequence length="147" mass="16317">MDNFGRQPYITERDEYKRKDDIRQQLRLFGQPDAGTLPHSSTHQASQDSVFPKMGSLSSTPYGISLGSASDSSYHGMNSSAMQRYAPRLDELNRTRMSTSGPDTSGTGRNVYDLQGTQTSFHVDSLAFVPGPQRPFSHHSSTGWLNE</sequence>
<evidence type="ECO:0000313" key="3">
    <source>
        <dbReference type="Proteomes" id="UP001141806"/>
    </source>
</evidence>
<dbReference type="OrthoDB" id="21264at2759"/>
<reference evidence="2" key="1">
    <citation type="journal article" date="2023" name="Plant J.">
        <title>The genome of the king protea, Protea cynaroides.</title>
        <authorList>
            <person name="Chang J."/>
            <person name="Duong T.A."/>
            <person name="Schoeman C."/>
            <person name="Ma X."/>
            <person name="Roodt D."/>
            <person name="Barker N."/>
            <person name="Li Z."/>
            <person name="Van de Peer Y."/>
            <person name="Mizrachi E."/>
        </authorList>
    </citation>
    <scope>NUCLEOTIDE SEQUENCE</scope>
    <source>
        <tissue evidence="2">Young leaves</tissue>
    </source>
</reference>
<dbReference type="EMBL" id="JAMYWD010000012">
    <property type="protein sequence ID" value="KAJ4953052.1"/>
    <property type="molecule type" value="Genomic_DNA"/>
</dbReference>
<evidence type="ECO:0000256" key="1">
    <source>
        <dbReference type="SAM" id="MobiDB-lite"/>
    </source>
</evidence>
<protein>
    <submittedName>
        <fullName evidence="2">Uncharacterized protein</fullName>
    </submittedName>
</protein>
<dbReference type="AlphaFoldDB" id="A0A9Q0GW48"/>
<organism evidence="2 3">
    <name type="scientific">Protea cynaroides</name>
    <dbReference type="NCBI Taxonomy" id="273540"/>
    <lineage>
        <taxon>Eukaryota</taxon>
        <taxon>Viridiplantae</taxon>
        <taxon>Streptophyta</taxon>
        <taxon>Embryophyta</taxon>
        <taxon>Tracheophyta</taxon>
        <taxon>Spermatophyta</taxon>
        <taxon>Magnoliopsida</taxon>
        <taxon>Proteales</taxon>
        <taxon>Proteaceae</taxon>
        <taxon>Protea</taxon>
    </lineage>
</organism>
<evidence type="ECO:0000313" key="2">
    <source>
        <dbReference type="EMBL" id="KAJ4953052.1"/>
    </source>
</evidence>
<feature type="compositionally biased region" description="Polar residues" evidence="1">
    <location>
        <begin position="56"/>
        <end position="82"/>
    </location>
</feature>
<feature type="region of interest" description="Disordered" evidence="1">
    <location>
        <begin position="30"/>
        <end position="112"/>
    </location>
</feature>